<dbReference type="GO" id="GO:0000139">
    <property type="term" value="C:Golgi membrane"/>
    <property type="evidence" value="ECO:0007669"/>
    <property type="project" value="UniProtKB-SubCell"/>
</dbReference>
<dbReference type="GO" id="GO:0046872">
    <property type="term" value="F:metal ion binding"/>
    <property type="evidence" value="ECO:0007669"/>
    <property type="project" value="UniProtKB-KW"/>
</dbReference>
<comment type="subcellular location">
    <subcellularLocation>
        <location evidence="1">Golgi apparatus membrane</location>
        <topology evidence="1">Single-pass type II membrane protein</topology>
    </subcellularLocation>
</comment>
<sequence length="637" mass="71592">MELTGSDDMLESSLSKRDYIRSYYAKDAKYRPLSALLPDGWSGKLLYVKLVLVLLMCGSFMGLLHSPSIRLAGDEQQNIQSEASEASWVSHPDPPNSGYASRLQIDWSDIESAMKEVGRAEDTRVALLNFADDEVKAWNARLPHTQASTAHLDPAGSDVTWDRLYPEWIDEEERYGKPSCPHLPEPEVVSAAPYDVVAVKLPCGRASSWSKDVARLHLQLAAARLAAGSGSSAAAHVVVVSRCFPMPNLFRPRDEVARRGDAWLYRPDAADLRRKLALPVGSCELAMPFSALAVSKQPEAAKREAYATILHSEQLYACGAVTLGHSIIRASSGPLGQQHRRDMVALVDETIGAAHRAALESAGWKVRPVRRIRNPRAARHAYNAWNYSKFWLWALTEYDRVVFLDADLLVQRPLDPLFGAPEVSATGNSGTYFNSGVMVVEPCERTFRLLAGHVADIDSYNGGDQGYLNEVFAWWHRLPSHANYMKHFWEGDTPERVLAKRRVLAAEPPVALAVHFVGLKPWFCFRDYDCNWNVPALRQFASDEAHARWWKVHDAMPRRLQEFCLLDEKQKALLRWDIARAREANFSDGHWAVRITDPRRSICVGDNEDCREREIAGKRVEGNRITMSYAKLIDTFS</sequence>
<evidence type="ECO:0000313" key="12">
    <source>
        <dbReference type="EMBL" id="GJM85255.1"/>
    </source>
</evidence>
<dbReference type="GO" id="GO:0016757">
    <property type="term" value="F:glycosyltransferase activity"/>
    <property type="evidence" value="ECO:0007669"/>
    <property type="project" value="UniProtKB-KW"/>
</dbReference>
<dbReference type="InterPro" id="IPR002495">
    <property type="entry name" value="Glyco_trans_8"/>
</dbReference>
<evidence type="ECO:0000313" key="13">
    <source>
        <dbReference type="EMBL" id="GJM85883.1"/>
    </source>
</evidence>
<dbReference type="SUPFAM" id="SSF53448">
    <property type="entry name" value="Nucleotide-diphospho-sugar transferases"/>
    <property type="match status" value="1"/>
</dbReference>
<evidence type="ECO:0000256" key="6">
    <source>
        <dbReference type="ARBA" id="ARBA00022989"/>
    </source>
</evidence>
<dbReference type="Pfam" id="PF01501">
    <property type="entry name" value="Glyco_transf_8"/>
    <property type="match status" value="1"/>
</dbReference>
<keyword evidence="14" id="KW-1185">Reference proteome</keyword>
<reference evidence="13" key="2">
    <citation type="submission" date="2021-12" db="EMBL/GenBank/DDBJ databases">
        <title>Resequencing data analysis of finger millet.</title>
        <authorList>
            <person name="Hatakeyama M."/>
            <person name="Aluri S."/>
            <person name="Balachadran M.T."/>
            <person name="Sivarajan S.R."/>
            <person name="Poveda L."/>
            <person name="Shimizu-Inatsugi R."/>
            <person name="Schlapbach R."/>
            <person name="Sreeman S.M."/>
            <person name="Shimizu K.K."/>
        </authorList>
    </citation>
    <scope>NUCLEOTIDE SEQUENCE</scope>
</reference>
<evidence type="ECO:0000256" key="4">
    <source>
        <dbReference type="ARBA" id="ARBA00022692"/>
    </source>
</evidence>
<dbReference type="PANTHER" id="PTHR11183">
    <property type="entry name" value="GLYCOGENIN SUBFAMILY MEMBER"/>
    <property type="match status" value="1"/>
</dbReference>
<dbReference type="GO" id="GO:0071555">
    <property type="term" value="P:cell wall organization"/>
    <property type="evidence" value="ECO:0007669"/>
    <property type="project" value="UniProtKB-KW"/>
</dbReference>
<keyword evidence="9" id="KW-0961">Cell wall biogenesis/degradation</keyword>
<comment type="caution">
    <text evidence="13">The sequence shown here is derived from an EMBL/GenBank/DDBJ whole genome shotgun (WGS) entry which is preliminary data.</text>
</comment>
<evidence type="ECO:0000256" key="5">
    <source>
        <dbReference type="ARBA" id="ARBA00022723"/>
    </source>
</evidence>
<protein>
    <recommendedName>
        <fullName evidence="11">Hexosyltransferase</fullName>
        <ecNumber evidence="11">2.4.1.-</ecNumber>
    </recommendedName>
</protein>
<dbReference type="InterPro" id="IPR029044">
    <property type="entry name" value="Nucleotide-diphossugar_trans"/>
</dbReference>
<dbReference type="Proteomes" id="UP001054889">
    <property type="component" value="Unassembled WGS sequence"/>
</dbReference>
<comment type="similarity">
    <text evidence="10">Belongs to the glycosyltransferase 8 family. Glycogenin subfamily.</text>
</comment>
<dbReference type="InterPro" id="IPR050587">
    <property type="entry name" value="GNT1/Glycosyltrans_8"/>
</dbReference>
<keyword evidence="6" id="KW-1133">Transmembrane helix</keyword>
<dbReference type="EC" id="2.4.1.-" evidence="11"/>
<evidence type="ECO:0000256" key="9">
    <source>
        <dbReference type="ARBA" id="ARBA00023316"/>
    </source>
</evidence>
<keyword evidence="2" id="KW-0328">Glycosyltransferase</keyword>
<evidence type="ECO:0000256" key="11">
    <source>
        <dbReference type="RuleBase" id="RU362027"/>
    </source>
</evidence>
<keyword evidence="3" id="KW-0808">Transferase</keyword>
<keyword evidence="7" id="KW-0472">Membrane</keyword>
<dbReference type="FunFam" id="3.90.550.10:FF:000018">
    <property type="entry name" value="Hexosyltransferase"/>
    <property type="match status" value="1"/>
</dbReference>
<keyword evidence="8" id="KW-0464">Manganese</keyword>
<keyword evidence="4" id="KW-0812">Transmembrane</keyword>
<accession>A0AAV5BJS3</accession>
<proteinExistence type="inferred from homology"/>
<dbReference type="Gene3D" id="3.90.550.10">
    <property type="entry name" value="Spore Coat Polysaccharide Biosynthesis Protein SpsA, Chain A"/>
    <property type="match status" value="1"/>
</dbReference>
<evidence type="ECO:0000256" key="1">
    <source>
        <dbReference type="ARBA" id="ARBA00004323"/>
    </source>
</evidence>
<reference evidence="13" key="1">
    <citation type="journal article" date="2018" name="DNA Res.">
        <title>Multiple hybrid de novo genome assembly of finger millet, an orphan allotetraploid crop.</title>
        <authorList>
            <person name="Hatakeyama M."/>
            <person name="Aluri S."/>
            <person name="Balachadran M.T."/>
            <person name="Sivarajan S.R."/>
            <person name="Patrignani A."/>
            <person name="Gruter S."/>
            <person name="Poveda L."/>
            <person name="Shimizu-Inatsugi R."/>
            <person name="Baeten J."/>
            <person name="Francoijs K.J."/>
            <person name="Nataraja K.N."/>
            <person name="Reddy Y.A.N."/>
            <person name="Phadnis S."/>
            <person name="Ravikumar R.L."/>
            <person name="Schlapbach R."/>
            <person name="Sreeman S.M."/>
            <person name="Shimizu K.K."/>
        </authorList>
    </citation>
    <scope>NUCLEOTIDE SEQUENCE</scope>
</reference>
<gene>
    <name evidence="13" type="primary">ga01690</name>
    <name evidence="12" type="synonym">ga01003</name>
    <name evidence="12" type="ORF">PR202_ga01003</name>
    <name evidence="13" type="ORF">PR202_ga01690</name>
</gene>
<dbReference type="AlphaFoldDB" id="A0AAV5BJS3"/>
<dbReference type="CDD" id="cd02537">
    <property type="entry name" value="GT8_Glycogenin"/>
    <property type="match status" value="1"/>
</dbReference>
<organism evidence="13 14">
    <name type="scientific">Eleusine coracana subsp. coracana</name>
    <dbReference type="NCBI Taxonomy" id="191504"/>
    <lineage>
        <taxon>Eukaryota</taxon>
        <taxon>Viridiplantae</taxon>
        <taxon>Streptophyta</taxon>
        <taxon>Embryophyta</taxon>
        <taxon>Tracheophyta</taxon>
        <taxon>Spermatophyta</taxon>
        <taxon>Magnoliopsida</taxon>
        <taxon>Liliopsida</taxon>
        <taxon>Poales</taxon>
        <taxon>Poaceae</taxon>
        <taxon>PACMAD clade</taxon>
        <taxon>Chloridoideae</taxon>
        <taxon>Cynodonteae</taxon>
        <taxon>Eleusininae</taxon>
        <taxon>Eleusine</taxon>
    </lineage>
</organism>
<name>A0AAV5BJS3_ELECO</name>
<evidence type="ECO:0000256" key="7">
    <source>
        <dbReference type="ARBA" id="ARBA00023136"/>
    </source>
</evidence>
<keyword evidence="5" id="KW-0479">Metal-binding</keyword>
<evidence type="ECO:0000256" key="10">
    <source>
        <dbReference type="ARBA" id="ARBA00038162"/>
    </source>
</evidence>
<dbReference type="EMBL" id="BQKI01000001">
    <property type="protein sequence ID" value="GJM85883.1"/>
    <property type="molecule type" value="Genomic_DNA"/>
</dbReference>
<dbReference type="EMBL" id="BQKI01000001">
    <property type="protein sequence ID" value="GJM85255.1"/>
    <property type="molecule type" value="Genomic_DNA"/>
</dbReference>
<evidence type="ECO:0000256" key="3">
    <source>
        <dbReference type="ARBA" id="ARBA00022679"/>
    </source>
</evidence>
<evidence type="ECO:0000313" key="14">
    <source>
        <dbReference type="Proteomes" id="UP001054889"/>
    </source>
</evidence>
<evidence type="ECO:0000256" key="8">
    <source>
        <dbReference type="ARBA" id="ARBA00023211"/>
    </source>
</evidence>
<evidence type="ECO:0000256" key="2">
    <source>
        <dbReference type="ARBA" id="ARBA00022676"/>
    </source>
</evidence>